<dbReference type="AlphaFoldDB" id="A0A4Y2RAQ7"/>
<accession>A0A4Y2RAQ7</accession>
<evidence type="ECO:0000313" key="1">
    <source>
        <dbReference type="EMBL" id="GBN72803.1"/>
    </source>
</evidence>
<dbReference type="EMBL" id="BGPR01143718">
    <property type="protein sequence ID" value="GBN72803.1"/>
    <property type="molecule type" value="Genomic_DNA"/>
</dbReference>
<comment type="caution">
    <text evidence="1">The sequence shown here is derived from an EMBL/GenBank/DDBJ whole genome shotgun (WGS) entry which is preliminary data.</text>
</comment>
<organism evidence="1 2">
    <name type="scientific">Araneus ventricosus</name>
    <name type="common">Orbweaver spider</name>
    <name type="synonym">Epeira ventricosa</name>
    <dbReference type="NCBI Taxonomy" id="182803"/>
    <lineage>
        <taxon>Eukaryota</taxon>
        <taxon>Metazoa</taxon>
        <taxon>Ecdysozoa</taxon>
        <taxon>Arthropoda</taxon>
        <taxon>Chelicerata</taxon>
        <taxon>Arachnida</taxon>
        <taxon>Araneae</taxon>
        <taxon>Araneomorphae</taxon>
        <taxon>Entelegynae</taxon>
        <taxon>Araneoidea</taxon>
        <taxon>Araneidae</taxon>
        <taxon>Araneus</taxon>
    </lineage>
</organism>
<reference evidence="1 2" key="1">
    <citation type="journal article" date="2019" name="Sci. Rep.">
        <title>Orb-weaving spider Araneus ventricosus genome elucidates the spidroin gene catalogue.</title>
        <authorList>
            <person name="Kono N."/>
            <person name="Nakamura H."/>
            <person name="Ohtoshi R."/>
            <person name="Moran D.A.P."/>
            <person name="Shinohara A."/>
            <person name="Yoshida Y."/>
            <person name="Fujiwara M."/>
            <person name="Mori M."/>
            <person name="Tomita M."/>
            <person name="Arakawa K."/>
        </authorList>
    </citation>
    <scope>NUCLEOTIDE SEQUENCE [LARGE SCALE GENOMIC DNA]</scope>
</reference>
<keyword evidence="2" id="KW-1185">Reference proteome</keyword>
<gene>
    <name evidence="1" type="ORF">AVEN_258364_1</name>
</gene>
<name>A0A4Y2RAQ7_ARAVE</name>
<sequence>MAASLTKTTIVMKRNIFRNRHENSKLNGTYVKVRVENIGIEKNDQLTKAAIDVEQSYIKLPKILIGNRVRKVVLDKLQVHRIEGGTGRSVYNIIPMVSPLSTNWLSKDIIFFSEHVSFSVFKLAHSDFCIRGGIVTALHYAT</sequence>
<protein>
    <submittedName>
        <fullName evidence="1">Uncharacterized protein</fullName>
    </submittedName>
</protein>
<proteinExistence type="predicted"/>
<evidence type="ECO:0000313" key="2">
    <source>
        <dbReference type="Proteomes" id="UP000499080"/>
    </source>
</evidence>
<dbReference type="Proteomes" id="UP000499080">
    <property type="component" value="Unassembled WGS sequence"/>
</dbReference>